<evidence type="ECO:0000256" key="1">
    <source>
        <dbReference type="SAM" id="MobiDB-lite"/>
    </source>
</evidence>
<dbReference type="Proteomes" id="UP000250918">
    <property type="component" value="Unassembled WGS sequence"/>
</dbReference>
<dbReference type="AlphaFoldDB" id="A0A855XCM5"/>
<gene>
    <name evidence="4" type="ORF">C3F09_00390</name>
</gene>
<dbReference type="InterPro" id="IPR026444">
    <property type="entry name" value="Secre_tail"/>
</dbReference>
<reference evidence="4 5" key="1">
    <citation type="journal article" date="2018" name="ISME J.">
        <title>A methanotrophic archaeon couples anaerobic oxidation of methane to Fe(III) reduction.</title>
        <authorList>
            <person name="Cai C."/>
            <person name="Leu A.O."/>
            <person name="Xie G.J."/>
            <person name="Guo J."/>
            <person name="Feng Y."/>
            <person name="Zhao J.X."/>
            <person name="Tyson G.W."/>
            <person name="Yuan Z."/>
            <person name="Hu S."/>
        </authorList>
    </citation>
    <scope>NUCLEOTIDE SEQUENCE [LARGE SCALE GENOMIC DNA]</scope>
    <source>
        <strain evidence="4">FeB_12</strain>
    </source>
</reference>
<feature type="region of interest" description="Disordered" evidence="1">
    <location>
        <begin position="420"/>
        <end position="444"/>
    </location>
</feature>
<dbReference type="PANTHER" id="PTHR41775:SF1">
    <property type="entry name" value="PEPTIDASE M6-LIKE DOMAIN-CONTAINING PROTEIN"/>
    <property type="match status" value="1"/>
</dbReference>
<sequence length="576" mass="62698">MDTRLYRHLSHTGLRAIALVLAVAVAVTAMPPHPDIVNAIAAGKLAPSYYLLNRADLHNRGVCTPDSFFKSIRTPRTASQSPTAGPFRILAVLVKYSDKNSSVASTFFDSLVFDSIGTSVRDYFSEISYAQIDLVTLNLPSTIGWRTAPQTYAYYVNGENGLGTYPYNCQKMVEDIVDQIDPLVNFSLYDNDGDNYVDVLLVIHAGTGAERTGSPDDIWSHKWGINPRLKDGVYISTYTTQPEYWSAPGDMTIGVYAHELGHGFGLPDLYDTDNSSRGLGRWCLMAYGGWNGTNGATPAHPSAWCRIRMGFAASTNVTGILLNQAIPNVEEGGPIYRLWTSGATNPEYFLVENRQKVGYDIGLPGSGLLVWHIDDDKGVLQNPNDQEWYPGLPVANHPLVALEQADGFYELEHSVDAGDAGDAYPGSSSNTAFNDASTPTANSYESGATSVQVVNISSSSSIMHADIFVTLTAGTEDPDTPTLPNGPQLGQNYPNPFNPSTTIRFTTPTEGPVKLEVYNVIGQKVRTLVDGTLPWGQTEVVWDARDDNGRAVAAGIYLYRLTVGDQVQSRKMVLLK</sequence>
<protein>
    <recommendedName>
        <fullName evidence="6">M6 family metalloprotease domain-containing protein</fullName>
    </recommendedName>
</protein>
<dbReference type="PANTHER" id="PTHR41775">
    <property type="entry name" value="SECRETED PROTEIN-RELATED"/>
    <property type="match status" value="1"/>
</dbReference>
<feature type="domain" description="FlgD/Vpr Ig-like" evidence="3">
    <location>
        <begin position="512"/>
        <end position="562"/>
    </location>
</feature>
<dbReference type="SUPFAM" id="SSF55486">
    <property type="entry name" value="Metalloproteases ('zincins'), catalytic domain"/>
    <property type="match status" value="1"/>
</dbReference>
<dbReference type="Pfam" id="PF13860">
    <property type="entry name" value="FlgD_ig"/>
    <property type="match status" value="1"/>
</dbReference>
<dbReference type="NCBIfam" id="TIGR03296">
    <property type="entry name" value="M6dom_TIGR03296"/>
    <property type="match status" value="1"/>
</dbReference>
<dbReference type="Pfam" id="PF05547">
    <property type="entry name" value="Peptidase_M6"/>
    <property type="match status" value="1"/>
</dbReference>
<dbReference type="InterPro" id="IPR025965">
    <property type="entry name" value="FlgD/Vpr_Ig-like"/>
</dbReference>
<feature type="domain" description="Peptidase M6-like" evidence="2">
    <location>
        <begin position="141"/>
        <end position="300"/>
    </location>
</feature>
<proteinExistence type="predicted"/>
<dbReference type="Gene3D" id="2.60.40.4070">
    <property type="match status" value="1"/>
</dbReference>
<evidence type="ECO:0000313" key="4">
    <source>
        <dbReference type="EMBL" id="PWB76461.1"/>
    </source>
</evidence>
<organism evidence="4 5">
    <name type="scientific">candidate division GN15 bacterium</name>
    <dbReference type="NCBI Taxonomy" id="2072418"/>
    <lineage>
        <taxon>Bacteria</taxon>
        <taxon>candidate division GN15</taxon>
    </lineage>
</organism>
<evidence type="ECO:0000313" key="5">
    <source>
        <dbReference type="Proteomes" id="UP000250918"/>
    </source>
</evidence>
<dbReference type="InterPro" id="IPR008757">
    <property type="entry name" value="Peptidase_M6-like_domain"/>
</dbReference>
<dbReference type="NCBIfam" id="TIGR04183">
    <property type="entry name" value="Por_Secre_tail"/>
    <property type="match status" value="1"/>
</dbReference>
<evidence type="ECO:0000259" key="3">
    <source>
        <dbReference type="Pfam" id="PF13860"/>
    </source>
</evidence>
<accession>A0A855XCM5</accession>
<feature type="compositionally biased region" description="Polar residues" evidence="1">
    <location>
        <begin position="426"/>
        <end position="444"/>
    </location>
</feature>
<dbReference type="EMBL" id="PQAP01000001">
    <property type="protein sequence ID" value="PWB76461.1"/>
    <property type="molecule type" value="Genomic_DNA"/>
</dbReference>
<evidence type="ECO:0008006" key="6">
    <source>
        <dbReference type="Google" id="ProtNLM"/>
    </source>
</evidence>
<dbReference type="GO" id="GO:0008233">
    <property type="term" value="F:peptidase activity"/>
    <property type="evidence" value="ECO:0007669"/>
    <property type="project" value="InterPro"/>
</dbReference>
<evidence type="ECO:0000259" key="2">
    <source>
        <dbReference type="Pfam" id="PF05547"/>
    </source>
</evidence>
<name>A0A855XCM5_9BACT</name>
<dbReference type="GO" id="GO:0006508">
    <property type="term" value="P:proteolysis"/>
    <property type="evidence" value="ECO:0007669"/>
    <property type="project" value="InterPro"/>
</dbReference>
<comment type="caution">
    <text evidence="4">The sequence shown here is derived from an EMBL/GenBank/DDBJ whole genome shotgun (WGS) entry which is preliminary data.</text>
</comment>